<accession>A0A560AHJ1</accession>
<evidence type="ECO:0000256" key="1">
    <source>
        <dbReference type="SAM" id="MobiDB-lite"/>
    </source>
</evidence>
<organism evidence="2 3">
    <name type="scientific">Azospirillum brasilense</name>
    <dbReference type="NCBI Taxonomy" id="192"/>
    <lineage>
        <taxon>Bacteria</taxon>
        <taxon>Pseudomonadati</taxon>
        <taxon>Pseudomonadota</taxon>
        <taxon>Alphaproteobacteria</taxon>
        <taxon>Rhodospirillales</taxon>
        <taxon>Azospirillaceae</taxon>
        <taxon>Azospirillum</taxon>
    </lineage>
</organism>
<sequence length="51" mass="5548">MGDNHNTDSQPQSENDRAAGKPDDKPAATKDEMTKAQEDAARERADKGGYQ</sequence>
<dbReference type="Proteomes" id="UP000316083">
    <property type="component" value="Unassembled WGS sequence"/>
</dbReference>
<feature type="compositionally biased region" description="Basic and acidic residues" evidence="1">
    <location>
        <begin position="14"/>
        <end position="51"/>
    </location>
</feature>
<evidence type="ECO:0000313" key="3">
    <source>
        <dbReference type="Proteomes" id="UP000316083"/>
    </source>
</evidence>
<proteinExistence type="predicted"/>
<dbReference type="RefSeq" id="WP_186465022.1">
    <property type="nucleotide sequence ID" value="NZ_VITF01000022.1"/>
</dbReference>
<reference evidence="2 3" key="1">
    <citation type="submission" date="2019-06" db="EMBL/GenBank/DDBJ databases">
        <title>Genomic Encyclopedia of Type Strains, Phase IV (KMG-V): Genome sequencing to study the core and pangenomes of soil and plant-associated prokaryotes.</title>
        <authorList>
            <person name="Whitman W."/>
        </authorList>
    </citation>
    <scope>NUCLEOTIDE SEQUENCE [LARGE SCALE GENOMIC DNA]</scope>
    <source>
        <strain evidence="2 3">BR 11796</strain>
    </source>
</reference>
<dbReference type="EMBL" id="VITF01000022">
    <property type="protein sequence ID" value="TWA59824.1"/>
    <property type="molecule type" value="Genomic_DNA"/>
</dbReference>
<protein>
    <submittedName>
        <fullName evidence="2">Uncharacterized protein</fullName>
    </submittedName>
</protein>
<gene>
    <name evidence="2" type="ORF">FBZ82_12266</name>
</gene>
<name>A0A560AHJ1_AZOBR</name>
<dbReference type="AlphaFoldDB" id="A0A560AHJ1"/>
<comment type="caution">
    <text evidence="2">The sequence shown here is derived from an EMBL/GenBank/DDBJ whole genome shotgun (WGS) entry which is preliminary data.</text>
</comment>
<evidence type="ECO:0000313" key="2">
    <source>
        <dbReference type="EMBL" id="TWA59824.1"/>
    </source>
</evidence>
<feature type="region of interest" description="Disordered" evidence="1">
    <location>
        <begin position="1"/>
        <end position="51"/>
    </location>
</feature>